<evidence type="ECO:0000256" key="1">
    <source>
        <dbReference type="SAM" id="MobiDB-lite"/>
    </source>
</evidence>
<dbReference type="HOGENOM" id="CLU_043835_1_1_1"/>
<evidence type="ECO:0000313" key="5">
    <source>
        <dbReference type="Proteomes" id="UP000007129"/>
    </source>
</evidence>
<dbReference type="InterPro" id="IPR008972">
    <property type="entry name" value="Cupredoxin"/>
</dbReference>
<protein>
    <submittedName>
        <fullName evidence="4">Cupredoxin</fullName>
    </submittedName>
</protein>
<dbReference type="AlphaFoldDB" id="K2SFZ0"/>
<dbReference type="PANTHER" id="PTHR34883">
    <property type="entry name" value="SERINE-RICH PROTEIN, PUTATIVE-RELATED-RELATED"/>
    <property type="match status" value="1"/>
</dbReference>
<dbReference type="Gene3D" id="2.60.40.420">
    <property type="entry name" value="Cupredoxins - blue copper proteins"/>
    <property type="match status" value="1"/>
</dbReference>
<dbReference type="OrthoDB" id="2331100at2759"/>
<feature type="compositionally biased region" description="Pro residues" evidence="1">
    <location>
        <begin position="264"/>
        <end position="273"/>
    </location>
</feature>
<gene>
    <name evidence="4" type="ORF">MPH_01351</name>
</gene>
<dbReference type="InParanoid" id="K2SFZ0"/>
<feature type="transmembrane region" description="Helical" evidence="2">
    <location>
        <begin position="196"/>
        <end position="219"/>
    </location>
</feature>
<keyword evidence="2" id="KW-0812">Transmembrane</keyword>
<accession>K2SFZ0</accession>
<feature type="region of interest" description="Disordered" evidence="1">
    <location>
        <begin position="233"/>
        <end position="289"/>
    </location>
</feature>
<sequence>MRRFLATAAVLLLARGLLAQTTTASSSRTIHTVAVGANNHAFTPNTTIAAVGDIVVFEFYPTNHSVIRGEYTKSSICGVAGCNPCVPWELYHTDEEYQGFFSGNQLVESFGDRTTWNLTINNTDPIWFYCDALDSCTPNGMVGVINPQNGSSWDLQHTTAMDAVYQLAPGQTWPAEGSQAASTSNGHHSSSLSGGAIAGIVVGSVAFVVIVAALAFFIARSRAYGKFFKHAQSQPPMSEVGDHTSAPPGSLPPWSDGTPSRMGSPPPQMPGSPPIGSEKSPNPARWSDSTAFSHMNQQRFGSPPPQEHMTFVGYNRQTGAPEFSSELPGDHEIHQVGSPGAGTPPQQPHAGWDDARVIGGSPVEMDAAAASRYEGEIFRSLGNFAQTSRDIPERFCVAEQTKAEPRLNISSQIIGR</sequence>
<evidence type="ECO:0000256" key="2">
    <source>
        <dbReference type="SAM" id="Phobius"/>
    </source>
</evidence>
<dbReference type="CDD" id="cd12087">
    <property type="entry name" value="TM_EGFR-like"/>
    <property type="match status" value="1"/>
</dbReference>
<evidence type="ECO:0000256" key="3">
    <source>
        <dbReference type="SAM" id="SignalP"/>
    </source>
</evidence>
<keyword evidence="2" id="KW-1133">Transmembrane helix</keyword>
<dbReference type="eggNOG" id="ENOG502S0EC">
    <property type="taxonomic scope" value="Eukaryota"/>
</dbReference>
<dbReference type="CDD" id="cd00920">
    <property type="entry name" value="Cupredoxin"/>
    <property type="match status" value="1"/>
</dbReference>
<evidence type="ECO:0000313" key="4">
    <source>
        <dbReference type="EMBL" id="EKG21359.1"/>
    </source>
</evidence>
<keyword evidence="2" id="KW-0472">Membrane</keyword>
<proteinExistence type="predicted"/>
<dbReference type="SUPFAM" id="SSF49503">
    <property type="entry name" value="Cupredoxins"/>
    <property type="match status" value="1"/>
</dbReference>
<name>K2SFZ0_MACPH</name>
<reference evidence="4 5" key="1">
    <citation type="journal article" date="2012" name="BMC Genomics">
        <title>Tools to kill: Genome of one of the most destructive plant pathogenic fungi Macrophomina phaseolina.</title>
        <authorList>
            <person name="Islam M.S."/>
            <person name="Haque M.S."/>
            <person name="Islam M.M."/>
            <person name="Emdad E.M."/>
            <person name="Halim A."/>
            <person name="Hossen Q.M.M."/>
            <person name="Hossain M.Z."/>
            <person name="Ahmed B."/>
            <person name="Rahim S."/>
            <person name="Rahman M.S."/>
            <person name="Alam M.M."/>
            <person name="Hou S."/>
            <person name="Wan X."/>
            <person name="Saito J.A."/>
            <person name="Alam M."/>
        </authorList>
    </citation>
    <scope>NUCLEOTIDE SEQUENCE [LARGE SCALE GENOMIC DNA]</scope>
    <source>
        <strain evidence="4 5">MS6</strain>
    </source>
</reference>
<comment type="caution">
    <text evidence="4">The sequence shown here is derived from an EMBL/GenBank/DDBJ whole genome shotgun (WGS) entry which is preliminary data.</text>
</comment>
<dbReference type="InterPro" id="IPR052953">
    <property type="entry name" value="Ser-rich/MCO-related"/>
</dbReference>
<dbReference type="VEuPathDB" id="FungiDB:MPH_01351"/>
<dbReference type="Proteomes" id="UP000007129">
    <property type="component" value="Unassembled WGS sequence"/>
</dbReference>
<feature type="chain" id="PRO_5003868387" evidence="3">
    <location>
        <begin position="20"/>
        <end position="416"/>
    </location>
</feature>
<dbReference type="PANTHER" id="PTHR34883:SF8">
    <property type="entry name" value="EXTRACELLULAR SERINE-RICH PROTEIN (AFU_ORTHOLOGUE AFUA_6G00670)"/>
    <property type="match status" value="1"/>
</dbReference>
<dbReference type="EMBL" id="AHHD01000052">
    <property type="protein sequence ID" value="EKG21359.1"/>
    <property type="molecule type" value="Genomic_DNA"/>
</dbReference>
<organism evidence="4 5">
    <name type="scientific">Macrophomina phaseolina (strain MS6)</name>
    <name type="common">Charcoal rot fungus</name>
    <dbReference type="NCBI Taxonomy" id="1126212"/>
    <lineage>
        <taxon>Eukaryota</taxon>
        <taxon>Fungi</taxon>
        <taxon>Dikarya</taxon>
        <taxon>Ascomycota</taxon>
        <taxon>Pezizomycotina</taxon>
        <taxon>Dothideomycetes</taxon>
        <taxon>Dothideomycetes incertae sedis</taxon>
        <taxon>Botryosphaeriales</taxon>
        <taxon>Botryosphaeriaceae</taxon>
        <taxon>Macrophomina</taxon>
    </lineage>
</organism>
<keyword evidence="3" id="KW-0732">Signal</keyword>
<feature type="signal peptide" evidence="3">
    <location>
        <begin position="1"/>
        <end position="19"/>
    </location>
</feature>